<dbReference type="NCBIfam" id="TIGR00667">
    <property type="entry name" value="aat"/>
    <property type="match status" value="1"/>
</dbReference>
<evidence type="ECO:0000256" key="1">
    <source>
        <dbReference type="ARBA" id="ARBA00022490"/>
    </source>
</evidence>
<dbReference type="InterPro" id="IPR004616">
    <property type="entry name" value="Leu/Phe-tRNA_Trfase"/>
</dbReference>
<comment type="caution">
    <text evidence="5">The sequence shown here is derived from an EMBL/GenBank/DDBJ whole genome shotgun (WGS) entry which is preliminary data.</text>
</comment>
<dbReference type="GO" id="GO:0030163">
    <property type="term" value="P:protein catabolic process"/>
    <property type="evidence" value="ECO:0007669"/>
    <property type="project" value="UniProtKB-UniRule"/>
</dbReference>
<dbReference type="InterPro" id="IPR016181">
    <property type="entry name" value="Acyl_CoA_acyltransferase"/>
</dbReference>
<comment type="subcellular location">
    <subcellularLocation>
        <location evidence="4">Cytoplasm</location>
    </subcellularLocation>
</comment>
<comment type="catalytic activity">
    <reaction evidence="4">
        <text>N-terminal L-lysyl-[protein] + L-leucyl-tRNA(Leu) = N-terminal L-leucyl-L-lysyl-[protein] + tRNA(Leu) + H(+)</text>
        <dbReference type="Rhea" id="RHEA:12340"/>
        <dbReference type="Rhea" id="RHEA-COMP:9613"/>
        <dbReference type="Rhea" id="RHEA-COMP:9622"/>
        <dbReference type="Rhea" id="RHEA-COMP:12670"/>
        <dbReference type="Rhea" id="RHEA-COMP:12671"/>
        <dbReference type="ChEBI" id="CHEBI:15378"/>
        <dbReference type="ChEBI" id="CHEBI:65249"/>
        <dbReference type="ChEBI" id="CHEBI:78442"/>
        <dbReference type="ChEBI" id="CHEBI:78494"/>
        <dbReference type="ChEBI" id="CHEBI:133043"/>
        <dbReference type="EC" id="2.3.2.6"/>
    </reaction>
</comment>
<gene>
    <name evidence="5" type="primary">aat_1</name>
    <name evidence="4" type="synonym">aat</name>
    <name evidence="5" type="ORF">RHODGE_RHODGE_01246</name>
</gene>
<dbReference type="EMBL" id="UWOC01000110">
    <property type="protein sequence ID" value="VCU08111.1"/>
    <property type="molecule type" value="Genomic_DNA"/>
</dbReference>
<evidence type="ECO:0000256" key="3">
    <source>
        <dbReference type="ARBA" id="ARBA00023315"/>
    </source>
</evidence>
<dbReference type="Pfam" id="PF03588">
    <property type="entry name" value="Leu_Phe_trans"/>
    <property type="match status" value="1"/>
</dbReference>
<dbReference type="HAMAP" id="MF_00688">
    <property type="entry name" value="Leu_Phe_trans"/>
    <property type="match status" value="1"/>
</dbReference>
<dbReference type="OrthoDB" id="9790282at2"/>
<dbReference type="SUPFAM" id="SSF55729">
    <property type="entry name" value="Acyl-CoA N-acyltransferases (Nat)"/>
    <property type="match status" value="1"/>
</dbReference>
<evidence type="ECO:0000256" key="2">
    <source>
        <dbReference type="ARBA" id="ARBA00022679"/>
    </source>
</evidence>
<accession>A0A447CS85</accession>
<keyword evidence="1 4" id="KW-0963">Cytoplasm</keyword>
<protein>
    <recommendedName>
        <fullName evidence="4">Leucyl/phenylalanyl-tRNA--protein transferase</fullName>
        <ecNumber evidence="4">2.3.2.6</ecNumber>
    </recommendedName>
    <alternativeName>
        <fullName evidence="4">L/F-transferase</fullName>
    </alternativeName>
    <alternativeName>
        <fullName evidence="4">Leucyltransferase</fullName>
    </alternativeName>
    <alternativeName>
        <fullName evidence="4">Phenyalanyltransferase</fullName>
    </alternativeName>
</protein>
<evidence type="ECO:0000256" key="4">
    <source>
        <dbReference type="HAMAP-Rule" id="MF_00688"/>
    </source>
</evidence>
<evidence type="ECO:0000313" key="6">
    <source>
        <dbReference type="Proteomes" id="UP000289200"/>
    </source>
</evidence>
<comment type="function">
    <text evidence="4">Functions in the N-end rule pathway of protein degradation where it conjugates Leu, Phe and, less efficiently, Met from aminoacyl-tRNAs to the N-termini of proteins containing an N-terminal arginine or lysine.</text>
</comment>
<dbReference type="InterPro" id="IPR042221">
    <property type="entry name" value="Leu/Phe-tRNA_Trfase_N"/>
</dbReference>
<dbReference type="RefSeq" id="WP_129608232.1">
    <property type="nucleotide sequence ID" value="NZ_UWOC01000110.1"/>
</dbReference>
<comment type="catalytic activity">
    <reaction evidence="4">
        <text>L-phenylalanyl-tRNA(Phe) + an N-terminal L-alpha-aminoacyl-[protein] = an N-terminal L-phenylalanyl-L-alpha-aminoacyl-[protein] + tRNA(Phe)</text>
        <dbReference type="Rhea" id="RHEA:43632"/>
        <dbReference type="Rhea" id="RHEA-COMP:9668"/>
        <dbReference type="Rhea" id="RHEA-COMP:9699"/>
        <dbReference type="Rhea" id="RHEA-COMP:10636"/>
        <dbReference type="Rhea" id="RHEA-COMP:10637"/>
        <dbReference type="ChEBI" id="CHEBI:78442"/>
        <dbReference type="ChEBI" id="CHEBI:78531"/>
        <dbReference type="ChEBI" id="CHEBI:78597"/>
        <dbReference type="ChEBI" id="CHEBI:83561"/>
        <dbReference type="EC" id="2.3.2.6"/>
    </reaction>
</comment>
<comment type="catalytic activity">
    <reaction evidence="4">
        <text>N-terminal L-arginyl-[protein] + L-leucyl-tRNA(Leu) = N-terminal L-leucyl-L-arginyl-[protein] + tRNA(Leu) + H(+)</text>
        <dbReference type="Rhea" id="RHEA:50416"/>
        <dbReference type="Rhea" id="RHEA-COMP:9613"/>
        <dbReference type="Rhea" id="RHEA-COMP:9622"/>
        <dbReference type="Rhea" id="RHEA-COMP:12672"/>
        <dbReference type="Rhea" id="RHEA-COMP:12673"/>
        <dbReference type="ChEBI" id="CHEBI:15378"/>
        <dbReference type="ChEBI" id="CHEBI:64719"/>
        <dbReference type="ChEBI" id="CHEBI:78442"/>
        <dbReference type="ChEBI" id="CHEBI:78494"/>
        <dbReference type="ChEBI" id="CHEBI:133044"/>
        <dbReference type="EC" id="2.3.2.6"/>
    </reaction>
</comment>
<dbReference type="AlphaFoldDB" id="A0A447CS85"/>
<evidence type="ECO:0000313" key="5">
    <source>
        <dbReference type="EMBL" id="VCU08111.1"/>
    </source>
</evidence>
<keyword evidence="2 4" id="KW-0808">Transferase</keyword>
<comment type="similarity">
    <text evidence="4">Belongs to the L/F-transferase family.</text>
</comment>
<sequence length="231" mass="25396">MARRDSASVEITPEVLLKAYACGIFPMAESADDPALYWIEPEQRGVIPLDGLRISSRLARTVRSDRFHVVADRDFEAVIDGCAEPAPGRMRTWINARIRRLYGRLFEVGRAHTVEVYDGDALVGGLYGVSLGCAFFGESMFHRERDASKVALVHLVARLRAGGYRLLDTQFVTEHLRRFGAVEVSRRNYQKLLANALIGEADFNVLPVAEPIPGARALALACPATPIGSGD</sequence>
<dbReference type="PANTHER" id="PTHR30098:SF2">
    <property type="entry name" value="LEUCYL_PHENYLALANYL-TRNA--PROTEIN TRANSFERASE"/>
    <property type="match status" value="1"/>
</dbReference>
<organism evidence="5 6">
    <name type="scientific">Rhodoplanes serenus</name>
    <dbReference type="NCBI Taxonomy" id="200615"/>
    <lineage>
        <taxon>Bacteria</taxon>
        <taxon>Pseudomonadati</taxon>
        <taxon>Pseudomonadota</taxon>
        <taxon>Alphaproteobacteria</taxon>
        <taxon>Hyphomicrobiales</taxon>
        <taxon>Nitrobacteraceae</taxon>
        <taxon>Rhodoplanes</taxon>
    </lineage>
</organism>
<name>A0A447CS85_9BRAD</name>
<dbReference type="Proteomes" id="UP000289200">
    <property type="component" value="Unassembled WGS sequence"/>
</dbReference>
<dbReference type="InterPro" id="IPR042203">
    <property type="entry name" value="Leu/Phe-tRNA_Trfase_C"/>
</dbReference>
<dbReference type="Gene3D" id="3.40.630.70">
    <property type="entry name" value="Leucyl/phenylalanyl-tRNA-protein transferase, C-terminal domain"/>
    <property type="match status" value="1"/>
</dbReference>
<dbReference type="PANTHER" id="PTHR30098">
    <property type="entry name" value="LEUCYL/PHENYLALANYL-TRNA--PROTEIN TRANSFERASE"/>
    <property type="match status" value="1"/>
</dbReference>
<dbReference type="GO" id="GO:0005737">
    <property type="term" value="C:cytoplasm"/>
    <property type="evidence" value="ECO:0007669"/>
    <property type="project" value="UniProtKB-SubCell"/>
</dbReference>
<reference evidence="6" key="1">
    <citation type="submission" date="2018-10" db="EMBL/GenBank/DDBJ databases">
        <authorList>
            <person name="Peiro R."/>
            <person name="Begona"/>
            <person name="Cbmso G."/>
            <person name="Lopez M."/>
            <person name="Gonzalez S."/>
            <person name="Sacristan E."/>
            <person name="Castillo E."/>
        </authorList>
    </citation>
    <scope>NUCLEOTIDE SEQUENCE [LARGE SCALE GENOMIC DNA]</scope>
</reference>
<dbReference type="GO" id="GO:0008914">
    <property type="term" value="F:leucyl-tRNA--protein transferase activity"/>
    <property type="evidence" value="ECO:0007669"/>
    <property type="project" value="UniProtKB-UniRule"/>
</dbReference>
<keyword evidence="3 4" id="KW-0012">Acyltransferase</keyword>
<dbReference type="EC" id="2.3.2.6" evidence="4"/>
<proteinExistence type="inferred from homology"/>
<keyword evidence="6" id="KW-1185">Reference proteome</keyword>
<dbReference type="Gene3D" id="3.30.70.3550">
    <property type="entry name" value="Leucyl/phenylalanyl-tRNA-protein transferase, N-terminal domain"/>
    <property type="match status" value="1"/>
</dbReference>